<dbReference type="WBParaSite" id="SSLN_0001800301-mRNA-1">
    <property type="protein sequence ID" value="SSLN_0001800301-mRNA-1"/>
    <property type="gene ID" value="SSLN_0001800301"/>
</dbReference>
<accession>A0A183TLJ4</accession>
<evidence type="ECO:0000313" key="2">
    <source>
        <dbReference type="Proteomes" id="UP000275846"/>
    </source>
</evidence>
<reference evidence="1 2" key="2">
    <citation type="submission" date="2018-11" db="EMBL/GenBank/DDBJ databases">
        <authorList>
            <consortium name="Pathogen Informatics"/>
        </authorList>
    </citation>
    <scope>NUCLEOTIDE SEQUENCE [LARGE SCALE GENOMIC DNA]</scope>
    <source>
        <strain evidence="1 2">NST_G2</strain>
    </source>
</reference>
<evidence type="ECO:0000313" key="1">
    <source>
        <dbReference type="EMBL" id="VDM03728.1"/>
    </source>
</evidence>
<gene>
    <name evidence="1" type="ORF">SSLN_LOCUS17342</name>
</gene>
<proteinExistence type="predicted"/>
<sequence>MLQIITPPWKHDGVNFEISSSPLPWKPSEAHADISNLLVEKNGLHKAYMDLWTDATKAAFVRFRRLVQQRLREMQDAWMTRKVVEIQGNADRNEMKNVFKAIKAIYGPCIKGNATLLSSE</sequence>
<reference evidence="3" key="1">
    <citation type="submission" date="2016-06" db="UniProtKB">
        <authorList>
            <consortium name="WormBaseParasite"/>
        </authorList>
    </citation>
    <scope>IDENTIFICATION</scope>
</reference>
<dbReference type="Proteomes" id="UP000275846">
    <property type="component" value="Unassembled WGS sequence"/>
</dbReference>
<organism evidence="3">
    <name type="scientific">Schistocephalus solidus</name>
    <name type="common">Tapeworm</name>
    <dbReference type="NCBI Taxonomy" id="70667"/>
    <lineage>
        <taxon>Eukaryota</taxon>
        <taxon>Metazoa</taxon>
        <taxon>Spiralia</taxon>
        <taxon>Lophotrochozoa</taxon>
        <taxon>Platyhelminthes</taxon>
        <taxon>Cestoda</taxon>
        <taxon>Eucestoda</taxon>
        <taxon>Diphyllobothriidea</taxon>
        <taxon>Diphyllobothriidae</taxon>
        <taxon>Schistocephalus</taxon>
    </lineage>
</organism>
<keyword evidence="2" id="KW-1185">Reference proteome</keyword>
<name>A0A183TLJ4_SCHSO</name>
<dbReference type="AlphaFoldDB" id="A0A183TLJ4"/>
<protein>
    <submittedName>
        <fullName evidence="1 3">Uncharacterized protein</fullName>
    </submittedName>
</protein>
<dbReference type="EMBL" id="UYSU01042382">
    <property type="protein sequence ID" value="VDM03728.1"/>
    <property type="molecule type" value="Genomic_DNA"/>
</dbReference>
<evidence type="ECO:0000313" key="3">
    <source>
        <dbReference type="WBParaSite" id="SSLN_0001800301-mRNA-1"/>
    </source>
</evidence>